<dbReference type="Proteomes" id="UP001152604">
    <property type="component" value="Unassembled WGS sequence"/>
</dbReference>
<proteinExistence type="predicted"/>
<evidence type="ECO:0000313" key="1">
    <source>
        <dbReference type="EMBL" id="CAH2398608.1"/>
    </source>
</evidence>
<protein>
    <submittedName>
        <fullName evidence="1">Uncharacterized protein</fullName>
    </submittedName>
</protein>
<organism evidence="1 2">
    <name type="scientific">Mesorhizobium ventifaucium</name>
    <dbReference type="NCBI Taxonomy" id="666020"/>
    <lineage>
        <taxon>Bacteria</taxon>
        <taxon>Pseudomonadati</taxon>
        <taxon>Pseudomonadota</taxon>
        <taxon>Alphaproteobacteria</taxon>
        <taxon>Hyphomicrobiales</taxon>
        <taxon>Phyllobacteriaceae</taxon>
        <taxon>Mesorhizobium</taxon>
    </lineage>
</organism>
<sequence length="85" mass="9115">MGSEVPQRKLRLMLSSRSVKTVLDDGAGGTIALVVAWPALWDFAHSRRLTDAALVSANRFLDELVITGPGLYRGEPVAVAPGGRR</sequence>
<gene>
    <name evidence="1" type="ORF">MES4922_20190</name>
</gene>
<accession>A0ABM9DR57</accession>
<reference evidence="1" key="1">
    <citation type="submission" date="2022-03" db="EMBL/GenBank/DDBJ databases">
        <authorList>
            <person name="Brunel B."/>
        </authorList>
    </citation>
    <scope>NUCLEOTIDE SEQUENCE</scope>
    <source>
        <strain evidence="1">STM4922sample</strain>
    </source>
</reference>
<comment type="caution">
    <text evidence="1">The sequence shown here is derived from an EMBL/GenBank/DDBJ whole genome shotgun (WGS) entry which is preliminary data.</text>
</comment>
<name>A0ABM9DR57_9HYPH</name>
<evidence type="ECO:0000313" key="2">
    <source>
        <dbReference type="Proteomes" id="UP001152604"/>
    </source>
</evidence>
<keyword evidence="2" id="KW-1185">Reference proteome</keyword>
<dbReference type="EMBL" id="CAKXZS010000012">
    <property type="protein sequence ID" value="CAH2398608.1"/>
    <property type="molecule type" value="Genomic_DNA"/>
</dbReference>